<dbReference type="FunFam" id="2.60.40.60:FF:000009">
    <property type="entry name" value="Cadherin 24"/>
    <property type="match status" value="1"/>
</dbReference>
<keyword evidence="8 13" id="KW-0130">Cell adhesion</keyword>
<keyword evidence="2" id="KW-1003">Cell membrane</keyword>
<evidence type="ECO:0000256" key="10">
    <source>
        <dbReference type="ARBA" id="ARBA00023136"/>
    </source>
</evidence>
<feature type="domain" description="Cadherin" evidence="18">
    <location>
        <begin position="157"/>
        <end position="265"/>
    </location>
</feature>
<evidence type="ECO:0000256" key="5">
    <source>
        <dbReference type="ARBA" id="ARBA00022729"/>
    </source>
</evidence>
<dbReference type="InterPro" id="IPR027397">
    <property type="entry name" value="Catenin-bd_sf"/>
</dbReference>
<dbReference type="GO" id="GO:0007156">
    <property type="term" value="P:homophilic cell adhesion via plasma membrane adhesion molecules"/>
    <property type="evidence" value="ECO:0007669"/>
    <property type="project" value="InterPro"/>
</dbReference>
<keyword evidence="19" id="KW-1185">Reference proteome</keyword>
<dbReference type="GO" id="GO:0045296">
    <property type="term" value="F:cadherin binding"/>
    <property type="evidence" value="ECO:0007669"/>
    <property type="project" value="TreeGrafter"/>
</dbReference>
<dbReference type="Gene3D" id="4.10.900.10">
    <property type="entry name" value="TCF3-CBD (Catenin binding domain)"/>
    <property type="match status" value="1"/>
</dbReference>
<dbReference type="Pfam" id="PF01049">
    <property type="entry name" value="CADH_Y-type_LIR"/>
    <property type="match status" value="1"/>
</dbReference>
<evidence type="ECO:0000313" key="20">
    <source>
        <dbReference type="RefSeq" id="XP_054848818.1"/>
    </source>
</evidence>
<feature type="domain" description="Cadherin" evidence="18">
    <location>
        <begin position="266"/>
        <end position="381"/>
    </location>
</feature>
<evidence type="ECO:0000256" key="9">
    <source>
        <dbReference type="ARBA" id="ARBA00022989"/>
    </source>
</evidence>
<comment type="function">
    <text evidence="14">Cadherins are calcium-dependent cell adhesion proteins.</text>
</comment>
<evidence type="ECO:0000256" key="8">
    <source>
        <dbReference type="ARBA" id="ARBA00022889"/>
    </source>
</evidence>
<dbReference type="PANTHER" id="PTHR24027:SF272">
    <property type="entry name" value="CADHERIN-24"/>
    <property type="match status" value="1"/>
</dbReference>
<dbReference type="GO" id="GO:0016342">
    <property type="term" value="C:catenin complex"/>
    <property type="evidence" value="ECO:0007669"/>
    <property type="project" value="TreeGrafter"/>
</dbReference>
<dbReference type="GO" id="GO:0034332">
    <property type="term" value="P:adherens junction organization"/>
    <property type="evidence" value="ECO:0007669"/>
    <property type="project" value="TreeGrafter"/>
</dbReference>
<protein>
    <submittedName>
        <fullName evidence="20">LOW QUALITY PROTEIN: cadherin-24</fullName>
    </submittedName>
</protein>
<dbReference type="GO" id="GO:0005912">
    <property type="term" value="C:adherens junction"/>
    <property type="evidence" value="ECO:0007669"/>
    <property type="project" value="TreeGrafter"/>
</dbReference>
<dbReference type="PANTHER" id="PTHR24027">
    <property type="entry name" value="CADHERIN-23"/>
    <property type="match status" value="1"/>
</dbReference>
<gene>
    <name evidence="20" type="primary">CDH24</name>
</gene>
<dbReference type="GO" id="GO:0000902">
    <property type="term" value="P:cell morphogenesis"/>
    <property type="evidence" value="ECO:0007669"/>
    <property type="project" value="TreeGrafter"/>
</dbReference>
<feature type="transmembrane region" description="Helical" evidence="16">
    <location>
        <begin position="611"/>
        <end position="632"/>
    </location>
</feature>
<evidence type="ECO:0000256" key="15">
    <source>
        <dbReference type="SAM" id="MobiDB-lite"/>
    </source>
</evidence>
<evidence type="ECO:0000256" key="16">
    <source>
        <dbReference type="SAM" id="Phobius"/>
    </source>
</evidence>
<evidence type="ECO:0000256" key="12">
    <source>
        <dbReference type="PROSITE-ProRule" id="PRU00043"/>
    </source>
</evidence>
<feature type="signal peptide" evidence="17">
    <location>
        <begin position="1"/>
        <end position="17"/>
    </location>
</feature>
<sequence length="794" mass="85835">MASFLQLLLAWLGGCGCAGRLVPPSQGTKAGSFRGNVSQRWERPLMRSRRSWVWNQFFVIEEYAGPEPVLIGRLHTDVDRGEGRIKYVLTGEGAGTVFVIDEKTGNIHVTKTLDREEKAQYTLLAQAVDRASNRPLEPPSEFIIKVQDINDNPPIFLQGPYHATVPEMSNVGTSVIQVTAHDADDPAYGNSAKLVYTVLEGLPFFSVDPQTGVIRTATPNMDRETQQEFLVVVQAKDMGGHAGGLSGSTTVTVTLSDVNDNPPRFPQSSYQFSVVESAPPGSAVGRLRAHDPDEGENALLAYSILDGGDGAEAFTIHTDALGQDGIITVRKPLDFESRRSYTFRVEATNTLIDPQYIRKGPFKDVATVRIAVEDADEPPAFSRPEYRLAVYENSPPGTLVGKVTAVDLDSPSSVIRYSILPHTDPERYFSINPQDGTILTSMPLDREVMPWHNLTVVATELDSPAQVSHAQAAVQILDVNDNPPQLEHGYEPFLCASAAPGQLIQLIRAVDRDEDGNMSRIIIRSPLGTREPNVTVRDNKDNSASLLLRAARLPAQGGSLLVPLELVDGGSPTRTGSPTLTVSICRCRRDGAMHSCGPEALGSPAGLSTGALLAILACVGTLLALVLLFIALRRQKQAALLPFEEEDVRENIITYDDEGGGEEDTEAFDMAALQNPDAAPPPPQQRRLLRRDVLPRPHFPPSLATRVPPQPHDVASFLAARLSEVDADPSVPPYDSIQVYGYEGQGSSAGSLSSPSSSCAGDSEAGGYEYLEEWGPLFRTLAELYGAPEGPPPT</sequence>
<feature type="compositionally biased region" description="Low complexity" evidence="15">
    <location>
        <begin position="746"/>
        <end position="765"/>
    </location>
</feature>
<evidence type="ECO:0000256" key="3">
    <source>
        <dbReference type="ARBA" id="ARBA00022692"/>
    </source>
</evidence>
<evidence type="ECO:0000256" key="4">
    <source>
        <dbReference type="ARBA" id="ARBA00022723"/>
    </source>
</evidence>
<organism evidence="19 20">
    <name type="scientific">Eublepharis macularius</name>
    <name type="common">Leopard gecko</name>
    <name type="synonym">Cyrtodactylus macularius</name>
    <dbReference type="NCBI Taxonomy" id="481883"/>
    <lineage>
        <taxon>Eukaryota</taxon>
        <taxon>Metazoa</taxon>
        <taxon>Chordata</taxon>
        <taxon>Craniata</taxon>
        <taxon>Vertebrata</taxon>
        <taxon>Euteleostomi</taxon>
        <taxon>Lepidosauria</taxon>
        <taxon>Squamata</taxon>
        <taxon>Bifurcata</taxon>
        <taxon>Gekkota</taxon>
        <taxon>Eublepharidae</taxon>
        <taxon>Eublepharinae</taxon>
        <taxon>Eublepharis</taxon>
    </lineage>
</organism>
<dbReference type="KEGG" id="emc:129338535"/>
<feature type="domain" description="Cadherin" evidence="18">
    <location>
        <begin position="382"/>
        <end position="486"/>
    </location>
</feature>
<dbReference type="SUPFAM" id="SSF49313">
    <property type="entry name" value="Cadherin-like"/>
    <property type="match status" value="5"/>
</dbReference>
<dbReference type="PROSITE" id="PS50268">
    <property type="entry name" value="CADHERIN_2"/>
    <property type="match status" value="4"/>
</dbReference>
<dbReference type="InterPro" id="IPR020894">
    <property type="entry name" value="Cadherin_CS"/>
</dbReference>
<evidence type="ECO:0000256" key="11">
    <source>
        <dbReference type="ARBA" id="ARBA00023180"/>
    </source>
</evidence>
<dbReference type="RefSeq" id="XP_054848818.1">
    <property type="nucleotide sequence ID" value="XM_054992843.1"/>
</dbReference>
<evidence type="ECO:0000256" key="14">
    <source>
        <dbReference type="RuleBase" id="RU004357"/>
    </source>
</evidence>
<dbReference type="FunFam" id="2.60.40.60:FF:000012">
    <property type="entry name" value="Cadherin 24"/>
    <property type="match status" value="1"/>
</dbReference>
<keyword evidence="4" id="KW-0479">Metal-binding</keyword>
<dbReference type="InterPro" id="IPR039808">
    <property type="entry name" value="Cadherin"/>
</dbReference>
<evidence type="ECO:0000256" key="2">
    <source>
        <dbReference type="ARBA" id="ARBA00022475"/>
    </source>
</evidence>
<dbReference type="GO" id="GO:0044331">
    <property type="term" value="P:cell-cell adhesion mediated by cadherin"/>
    <property type="evidence" value="ECO:0007669"/>
    <property type="project" value="TreeGrafter"/>
</dbReference>
<evidence type="ECO:0000256" key="6">
    <source>
        <dbReference type="ARBA" id="ARBA00022737"/>
    </source>
</evidence>
<evidence type="ECO:0000256" key="1">
    <source>
        <dbReference type="ARBA" id="ARBA00004251"/>
    </source>
</evidence>
<name>A0AA97K0T3_EUBMA</name>
<dbReference type="PRINTS" id="PR00205">
    <property type="entry name" value="CADHERIN"/>
</dbReference>
<dbReference type="InterPro" id="IPR000233">
    <property type="entry name" value="Cadherin_Y-type_LIR"/>
</dbReference>
<dbReference type="GO" id="GO:0007043">
    <property type="term" value="P:cell-cell junction assembly"/>
    <property type="evidence" value="ECO:0007669"/>
    <property type="project" value="TreeGrafter"/>
</dbReference>
<evidence type="ECO:0000256" key="13">
    <source>
        <dbReference type="RuleBase" id="RU003318"/>
    </source>
</evidence>
<keyword evidence="5 17" id="KW-0732">Signal</keyword>
<accession>A0AA97K0T3</accession>
<evidence type="ECO:0000313" key="19">
    <source>
        <dbReference type="Proteomes" id="UP001190640"/>
    </source>
</evidence>
<proteinExistence type="predicted"/>
<feature type="domain" description="Cadherin" evidence="18">
    <location>
        <begin position="76"/>
        <end position="156"/>
    </location>
</feature>
<dbReference type="FunFam" id="2.60.40.60:FF:000008">
    <property type="entry name" value="Cadherin 24"/>
    <property type="match status" value="1"/>
</dbReference>
<comment type="subcellular location">
    <subcellularLocation>
        <location evidence="1 13">Cell membrane</location>
        <topology evidence="1 13">Single-pass type I membrane protein</topology>
    </subcellularLocation>
</comment>
<dbReference type="Pfam" id="PF00028">
    <property type="entry name" value="Cadherin"/>
    <property type="match status" value="4"/>
</dbReference>
<dbReference type="InterPro" id="IPR015919">
    <property type="entry name" value="Cadherin-like_sf"/>
</dbReference>
<dbReference type="PROSITE" id="PS00232">
    <property type="entry name" value="CADHERIN_1"/>
    <property type="match status" value="2"/>
</dbReference>
<evidence type="ECO:0000256" key="17">
    <source>
        <dbReference type="SAM" id="SignalP"/>
    </source>
</evidence>
<dbReference type="InterPro" id="IPR002126">
    <property type="entry name" value="Cadherin-like_dom"/>
</dbReference>
<feature type="chain" id="PRO_5041656807" evidence="17">
    <location>
        <begin position="18"/>
        <end position="794"/>
    </location>
</feature>
<keyword evidence="7 12" id="KW-0106">Calcium</keyword>
<dbReference type="Gene3D" id="2.60.40.60">
    <property type="entry name" value="Cadherins"/>
    <property type="match status" value="5"/>
</dbReference>
<dbReference type="SMART" id="SM00112">
    <property type="entry name" value="CA"/>
    <property type="match status" value="4"/>
</dbReference>
<dbReference type="GO" id="GO:0016477">
    <property type="term" value="P:cell migration"/>
    <property type="evidence" value="ECO:0007669"/>
    <property type="project" value="TreeGrafter"/>
</dbReference>
<dbReference type="GO" id="GO:0008013">
    <property type="term" value="F:beta-catenin binding"/>
    <property type="evidence" value="ECO:0007669"/>
    <property type="project" value="TreeGrafter"/>
</dbReference>
<dbReference type="AlphaFoldDB" id="A0AA97K0T3"/>
<evidence type="ECO:0000256" key="7">
    <source>
        <dbReference type="ARBA" id="ARBA00022837"/>
    </source>
</evidence>
<keyword evidence="9 16" id="KW-1133">Transmembrane helix</keyword>
<dbReference type="CDD" id="cd11304">
    <property type="entry name" value="Cadherin_repeat"/>
    <property type="match status" value="4"/>
</dbReference>
<dbReference type="GO" id="GO:0016339">
    <property type="term" value="P:calcium-dependent cell-cell adhesion via plasma membrane cell adhesion molecules"/>
    <property type="evidence" value="ECO:0007669"/>
    <property type="project" value="TreeGrafter"/>
</dbReference>
<evidence type="ECO:0000259" key="18">
    <source>
        <dbReference type="PROSITE" id="PS50268"/>
    </source>
</evidence>
<dbReference type="FunFam" id="4.10.900.10:FF:000001">
    <property type="entry name" value="Cadherin 2"/>
    <property type="match status" value="1"/>
</dbReference>
<dbReference type="GO" id="GO:0005509">
    <property type="term" value="F:calcium ion binding"/>
    <property type="evidence" value="ECO:0007669"/>
    <property type="project" value="UniProtKB-UniRule"/>
</dbReference>
<keyword evidence="11" id="KW-0325">Glycoprotein</keyword>
<feature type="region of interest" description="Disordered" evidence="15">
    <location>
        <begin position="742"/>
        <end position="765"/>
    </location>
</feature>
<dbReference type="Proteomes" id="UP001190640">
    <property type="component" value="Chromosome 12"/>
</dbReference>
<reference evidence="20" key="1">
    <citation type="submission" date="2025-08" db="UniProtKB">
        <authorList>
            <consortium name="RefSeq"/>
        </authorList>
    </citation>
    <scope>IDENTIFICATION</scope>
    <source>
        <tissue evidence="20">Blood</tissue>
    </source>
</reference>
<dbReference type="CTD" id="64403"/>
<keyword evidence="6" id="KW-0677">Repeat</keyword>
<keyword evidence="10 16" id="KW-0472">Membrane</keyword>
<keyword evidence="3 13" id="KW-0812">Transmembrane</keyword>
<dbReference type="GeneID" id="129338535"/>
<dbReference type="FunFam" id="2.60.40.60:FF:000017">
    <property type="entry name" value="Cadherin 24"/>
    <property type="match status" value="1"/>
</dbReference>